<gene>
    <name evidence="4" type="ORF">CTI12_AA027850</name>
</gene>
<sequence length="176" mass="20013">MGGLHSKFFFTWSQMENMLKVCPKKLGAAQQEMVCWDECGKTEIVQIFISHDGRTIKSIQFSYAEDGEVRLSQVHGDRDTTLNLEIVTLDYPSEYLTSFSGQLNEDEDGFSIEFGTNKRRYGPFGDEDPDYDEPIPFQYKFDKQSFGGFHGGIYKNQLYTLGIFIKPIAKLGGSSK</sequence>
<feature type="domain" description="Jacalin-type lectin" evidence="3">
    <location>
        <begin position="18"/>
        <end position="167"/>
    </location>
</feature>
<proteinExistence type="inferred from homology"/>
<organism evidence="4 5">
    <name type="scientific">Artemisia annua</name>
    <name type="common">Sweet wormwood</name>
    <dbReference type="NCBI Taxonomy" id="35608"/>
    <lineage>
        <taxon>Eukaryota</taxon>
        <taxon>Viridiplantae</taxon>
        <taxon>Streptophyta</taxon>
        <taxon>Embryophyta</taxon>
        <taxon>Tracheophyta</taxon>
        <taxon>Spermatophyta</taxon>
        <taxon>Magnoliopsida</taxon>
        <taxon>eudicotyledons</taxon>
        <taxon>Gunneridae</taxon>
        <taxon>Pentapetalae</taxon>
        <taxon>asterids</taxon>
        <taxon>campanulids</taxon>
        <taxon>Asterales</taxon>
        <taxon>Asteraceae</taxon>
        <taxon>Asteroideae</taxon>
        <taxon>Anthemideae</taxon>
        <taxon>Artemisiinae</taxon>
        <taxon>Artemisia</taxon>
    </lineage>
</organism>
<dbReference type="SMART" id="SM00915">
    <property type="entry name" value="Jacalin"/>
    <property type="match status" value="1"/>
</dbReference>
<reference evidence="4 5" key="1">
    <citation type="journal article" date="2018" name="Mol. Plant">
        <title>The genome of Artemisia annua provides insight into the evolution of Asteraceae family and artemisinin biosynthesis.</title>
        <authorList>
            <person name="Shen Q."/>
            <person name="Zhang L."/>
            <person name="Liao Z."/>
            <person name="Wang S."/>
            <person name="Yan T."/>
            <person name="Shi P."/>
            <person name="Liu M."/>
            <person name="Fu X."/>
            <person name="Pan Q."/>
            <person name="Wang Y."/>
            <person name="Lv Z."/>
            <person name="Lu X."/>
            <person name="Zhang F."/>
            <person name="Jiang W."/>
            <person name="Ma Y."/>
            <person name="Chen M."/>
            <person name="Hao X."/>
            <person name="Li L."/>
            <person name="Tang Y."/>
            <person name="Lv G."/>
            <person name="Zhou Y."/>
            <person name="Sun X."/>
            <person name="Brodelius P.E."/>
            <person name="Rose J.K.C."/>
            <person name="Tang K."/>
        </authorList>
    </citation>
    <scope>NUCLEOTIDE SEQUENCE [LARGE SCALE GENOMIC DNA]</scope>
    <source>
        <strain evidence="5">cv. Huhao1</strain>
        <tissue evidence="4">Leaf</tissue>
    </source>
</reference>
<dbReference type="Pfam" id="PF01419">
    <property type="entry name" value="Jacalin"/>
    <property type="match status" value="1"/>
</dbReference>
<accession>A0A2U1QEU5</accession>
<dbReference type="InterPro" id="IPR036404">
    <property type="entry name" value="Jacalin-like_lectin_dom_sf"/>
</dbReference>
<comment type="similarity">
    <text evidence="1">Belongs to the jacalin lectin family.</text>
</comment>
<name>A0A2U1QEU5_ARTAN</name>
<evidence type="ECO:0000313" key="5">
    <source>
        <dbReference type="Proteomes" id="UP000245207"/>
    </source>
</evidence>
<evidence type="ECO:0000313" key="4">
    <source>
        <dbReference type="EMBL" id="PWA96524.1"/>
    </source>
</evidence>
<comment type="caution">
    <text evidence="4">The sequence shown here is derived from an EMBL/GenBank/DDBJ whole genome shotgun (WGS) entry which is preliminary data.</text>
</comment>
<dbReference type="OrthoDB" id="581739at2759"/>
<dbReference type="InterPro" id="IPR001229">
    <property type="entry name" value="Jacalin-like_lectin_dom"/>
</dbReference>
<evidence type="ECO:0000259" key="3">
    <source>
        <dbReference type="PROSITE" id="PS51752"/>
    </source>
</evidence>
<evidence type="ECO:0000256" key="1">
    <source>
        <dbReference type="ARBA" id="ARBA00006568"/>
    </source>
</evidence>
<dbReference type="STRING" id="35608.A0A2U1QEU5"/>
<dbReference type="SUPFAM" id="SSF51101">
    <property type="entry name" value="Mannose-binding lectins"/>
    <property type="match status" value="1"/>
</dbReference>
<dbReference type="EMBL" id="PKPP01000173">
    <property type="protein sequence ID" value="PWA96524.1"/>
    <property type="molecule type" value="Genomic_DNA"/>
</dbReference>
<dbReference type="PANTHER" id="PTHR47293:SF70">
    <property type="entry name" value="JACALIN-RELATED LECTIN 24-RELATED"/>
    <property type="match status" value="1"/>
</dbReference>
<evidence type="ECO:0000256" key="2">
    <source>
        <dbReference type="ARBA" id="ARBA00022734"/>
    </source>
</evidence>
<dbReference type="Gene3D" id="2.100.10.30">
    <property type="entry name" value="Jacalin-like lectin domain"/>
    <property type="match status" value="1"/>
</dbReference>
<keyword evidence="5" id="KW-1185">Reference proteome</keyword>
<dbReference type="Proteomes" id="UP000245207">
    <property type="component" value="Unassembled WGS sequence"/>
</dbReference>
<dbReference type="PANTHER" id="PTHR47293">
    <property type="entry name" value="JACALIN-RELATED LECTIN 3"/>
    <property type="match status" value="1"/>
</dbReference>
<dbReference type="AlphaFoldDB" id="A0A2U1QEU5"/>
<dbReference type="GO" id="GO:0030246">
    <property type="term" value="F:carbohydrate binding"/>
    <property type="evidence" value="ECO:0007669"/>
    <property type="project" value="UniProtKB-KW"/>
</dbReference>
<keyword evidence="2" id="KW-0430">Lectin</keyword>
<dbReference type="PROSITE" id="PS51752">
    <property type="entry name" value="JACALIN_LECTIN"/>
    <property type="match status" value="1"/>
</dbReference>
<protein>
    <submittedName>
        <fullName evidence="4">Inactive protein restricted tev movement 1</fullName>
    </submittedName>
</protein>